<dbReference type="Gramene" id="PNW88933">
    <property type="protein sequence ID" value="PNW88933"/>
    <property type="gene ID" value="CHLRE_01g051137v5"/>
</dbReference>
<proteinExistence type="predicted"/>
<dbReference type="KEGG" id="cre:CHLRE_01g051137v5"/>
<dbReference type="EMBL" id="CM008962">
    <property type="protein sequence ID" value="PNW88933.1"/>
    <property type="molecule type" value="Genomic_DNA"/>
</dbReference>
<dbReference type="InParanoid" id="A0A2K3E820"/>
<dbReference type="GeneID" id="66052164"/>
<organism evidence="2 3">
    <name type="scientific">Chlamydomonas reinhardtii</name>
    <name type="common">Chlamydomonas smithii</name>
    <dbReference type="NCBI Taxonomy" id="3055"/>
    <lineage>
        <taxon>Eukaryota</taxon>
        <taxon>Viridiplantae</taxon>
        <taxon>Chlorophyta</taxon>
        <taxon>core chlorophytes</taxon>
        <taxon>Chlorophyceae</taxon>
        <taxon>CS clade</taxon>
        <taxon>Chlamydomonadales</taxon>
        <taxon>Chlamydomonadaceae</taxon>
        <taxon>Chlamydomonas</taxon>
    </lineage>
</organism>
<feature type="compositionally biased region" description="Basic and acidic residues" evidence="1">
    <location>
        <begin position="76"/>
        <end position="85"/>
    </location>
</feature>
<sequence>MRWSSKDRVVHSDRGAFVPKVDRLSKEMLAQPDEEDVETVPARVPPGLAGLHRAQAAWLRFRHSAVITPPRSWSAREHCSRHPVGDAETAAARRG</sequence>
<keyword evidence="3" id="KW-1185">Reference proteome</keyword>
<feature type="region of interest" description="Disordered" evidence="1">
    <location>
        <begin position="76"/>
        <end position="95"/>
    </location>
</feature>
<protein>
    <submittedName>
        <fullName evidence="2">Uncharacterized protein</fullName>
    </submittedName>
</protein>
<reference evidence="2 3" key="1">
    <citation type="journal article" date="2007" name="Science">
        <title>The Chlamydomonas genome reveals the evolution of key animal and plant functions.</title>
        <authorList>
            <person name="Merchant S.S."/>
            <person name="Prochnik S.E."/>
            <person name="Vallon O."/>
            <person name="Harris E.H."/>
            <person name="Karpowicz S.J."/>
            <person name="Witman G.B."/>
            <person name="Terry A."/>
            <person name="Salamov A."/>
            <person name="Fritz-Laylin L.K."/>
            <person name="Marechal-Drouard L."/>
            <person name="Marshall W.F."/>
            <person name="Qu L.H."/>
            <person name="Nelson D.R."/>
            <person name="Sanderfoot A.A."/>
            <person name="Spalding M.H."/>
            <person name="Kapitonov V.V."/>
            <person name="Ren Q."/>
            <person name="Ferris P."/>
            <person name="Lindquist E."/>
            <person name="Shapiro H."/>
            <person name="Lucas S.M."/>
            <person name="Grimwood J."/>
            <person name="Schmutz J."/>
            <person name="Cardol P."/>
            <person name="Cerutti H."/>
            <person name="Chanfreau G."/>
            <person name="Chen C.L."/>
            <person name="Cognat V."/>
            <person name="Croft M.T."/>
            <person name="Dent R."/>
            <person name="Dutcher S."/>
            <person name="Fernandez E."/>
            <person name="Fukuzawa H."/>
            <person name="Gonzalez-Ballester D."/>
            <person name="Gonzalez-Halphen D."/>
            <person name="Hallmann A."/>
            <person name="Hanikenne M."/>
            <person name="Hippler M."/>
            <person name="Inwood W."/>
            <person name="Jabbari K."/>
            <person name="Kalanon M."/>
            <person name="Kuras R."/>
            <person name="Lefebvre P.A."/>
            <person name="Lemaire S.D."/>
            <person name="Lobanov A.V."/>
            <person name="Lohr M."/>
            <person name="Manuell A."/>
            <person name="Meier I."/>
            <person name="Mets L."/>
            <person name="Mittag M."/>
            <person name="Mittelmeier T."/>
            <person name="Moroney J.V."/>
            <person name="Moseley J."/>
            <person name="Napoli C."/>
            <person name="Nedelcu A.M."/>
            <person name="Niyogi K."/>
            <person name="Novoselov S.V."/>
            <person name="Paulsen I.T."/>
            <person name="Pazour G."/>
            <person name="Purton S."/>
            <person name="Ral J.P."/>
            <person name="Riano-Pachon D.M."/>
            <person name="Riekhof W."/>
            <person name="Rymarquis L."/>
            <person name="Schroda M."/>
            <person name="Stern D."/>
            <person name="Umen J."/>
            <person name="Willows R."/>
            <person name="Wilson N."/>
            <person name="Zimmer S.L."/>
            <person name="Allmer J."/>
            <person name="Balk J."/>
            <person name="Bisova K."/>
            <person name="Chen C.J."/>
            <person name="Elias M."/>
            <person name="Gendler K."/>
            <person name="Hauser C."/>
            <person name="Lamb M.R."/>
            <person name="Ledford H."/>
            <person name="Long J.C."/>
            <person name="Minagawa J."/>
            <person name="Page M.D."/>
            <person name="Pan J."/>
            <person name="Pootakham W."/>
            <person name="Roje S."/>
            <person name="Rose A."/>
            <person name="Stahlberg E."/>
            <person name="Terauchi A.M."/>
            <person name="Yang P."/>
            <person name="Ball S."/>
            <person name="Bowler C."/>
            <person name="Dieckmann C.L."/>
            <person name="Gladyshev V.N."/>
            <person name="Green P."/>
            <person name="Jorgensen R."/>
            <person name="Mayfield S."/>
            <person name="Mueller-Roeber B."/>
            <person name="Rajamani S."/>
            <person name="Sayre R.T."/>
            <person name="Brokstein P."/>
            <person name="Dubchak I."/>
            <person name="Goodstein D."/>
            <person name="Hornick L."/>
            <person name="Huang Y.W."/>
            <person name="Jhaveri J."/>
            <person name="Luo Y."/>
            <person name="Martinez D."/>
            <person name="Ngau W.C."/>
            <person name="Otillar B."/>
            <person name="Poliakov A."/>
            <person name="Porter A."/>
            <person name="Szajkowski L."/>
            <person name="Werner G."/>
            <person name="Zhou K."/>
            <person name="Grigoriev I.V."/>
            <person name="Rokhsar D.S."/>
            <person name="Grossman A.R."/>
        </authorList>
    </citation>
    <scope>NUCLEOTIDE SEQUENCE [LARGE SCALE GENOMIC DNA]</scope>
    <source>
        <strain evidence="3">CC-503</strain>
    </source>
</reference>
<name>A0A2K3E820_CHLRE</name>
<dbReference type="RefSeq" id="XP_042928881.1">
    <property type="nucleotide sequence ID" value="XM_043058967.1"/>
</dbReference>
<accession>A0A2K3E820</accession>
<dbReference type="Proteomes" id="UP000006906">
    <property type="component" value="Chromosome 1"/>
</dbReference>
<gene>
    <name evidence="2" type="ORF">CHLRE_01g051137v5</name>
</gene>
<evidence type="ECO:0000313" key="3">
    <source>
        <dbReference type="Proteomes" id="UP000006906"/>
    </source>
</evidence>
<evidence type="ECO:0000313" key="2">
    <source>
        <dbReference type="EMBL" id="PNW88933.1"/>
    </source>
</evidence>
<evidence type="ECO:0000256" key="1">
    <source>
        <dbReference type="SAM" id="MobiDB-lite"/>
    </source>
</evidence>
<dbReference type="OrthoDB" id="666364at2759"/>
<dbReference type="AlphaFoldDB" id="A0A2K3E820"/>